<reference evidence="5" key="1">
    <citation type="submission" date="2020-01" db="EMBL/GenBank/DDBJ databases">
        <title>'Steroidobacter agaridevorans' sp. nov., agar-degrading bacteria isolated from rhizosphere soils.</title>
        <authorList>
            <person name="Ikenaga M."/>
            <person name="Kataoka M."/>
            <person name="Murouchi A."/>
            <person name="Katsuragi S."/>
            <person name="Sakai M."/>
        </authorList>
    </citation>
    <scope>NUCLEOTIDE SEQUENCE [LARGE SCALE GENOMIC DNA]</scope>
    <source>
        <strain evidence="5">YU21-B</strain>
    </source>
</reference>
<evidence type="ECO:0000256" key="2">
    <source>
        <dbReference type="SAM" id="SignalP"/>
    </source>
</evidence>
<feature type="signal peptide" evidence="2">
    <location>
        <begin position="1"/>
        <end position="22"/>
    </location>
</feature>
<keyword evidence="5" id="KW-1185">Reference proteome</keyword>
<feature type="chain" id="PRO_5032995564" description="Fibronectin type-III domain-containing protein" evidence="2">
    <location>
        <begin position="23"/>
        <end position="223"/>
    </location>
</feature>
<dbReference type="RefSeq" id="WP_161813803.1">
    <property type="nucleotide sequence ID" value="NZ_BLJN01000004.1"/>
</dbReference>
<dbReference type="GO" id="GO:0005509">
    <property type="term" value="F:calcium ion binding"/>
    <property type="evidence" value="ECO:0007669"/>
    <property type="project" value="InterPro"/>
</dbReference>
<dbReference type="Gene3D" id="2.60.40.10">
    <property type="entry name" value="Immunoglobulins"/>
    <property type="match status" value="2"/>
</dbReference>
<protein>
    <recommendedName>
        <fullName evidence="3">Fibronectin type-III domain-containing protein</fullName>
    </recommendedName>
</protein>
<dbReference type="AlphaFoldDB" id="A0A829YHA1"/>
<keyword evidence="2" id="KW-0732">Signal</keyword>
<feature type="domain" description="Fibronectin type-III" evidence="3">
    <location>
        <begin position="125"/>
        <end position="223"/>
    </location>
</feature>
<dbReference type="GO" id="GO:0016020">
    <property type="term" value="C:membrane"/>
    <property type="evidence" value="ECO:0007669"/>
    <property type="project" value="InterPro"/>
</dbReference>
<gene>
    <name evidence="4" type="ORF">GCM10011487_41320</name>
</gene>
<dbReference type="InterPro" id="IPR013783">
    <property type="entry name" value="Ig-like_fold"/>
</dbReference>
<dbReference type="Proteomes" id="UP000445000">
    <property type="component" value="Unassembled WGS sequence"/>
</dbReference>
<proteinExistence type="predicted"/>
<evidence type="ECO:0000313" key="4">
    <source>
        <dbReference type="EMBL" id="GFE82132.1"/>
    </source>
</evidence>
<dbReference type="SUPFAM" id="SSF49313">
    <property type="entry name" value="Cadherin-like"/>
    <property type="match status" value="1"/>
</dbReference>
<evidence type="ECO:0000313" key="5">
    <source>
        <dbReference type="Proteomes" id="UP000445000"/>
    </source>
</evidence>
<evidence type="ECO:0000259" key="3">
    <source>
        <dbReference type="PROSITE" id="PS50853"/>
    </source>
</evidence>
<dbReference type="SMART" id="SM00060">
    <property type="entry name" value="FN3"/>
    <property type="match status" value="1"/>
</dbReference>
<dbReference type="InterPro" id="IPR036116">
    <property type="entry name" value="FN3_sf"/>
</dbReference>
<dbReference type="EMBL" id="BLJN01000004">
    <property type="protein sequence ID" value="GFE82132.1"/>
    <property type="molecule type" value="Genomic_DNA"/>
</dbReference>
<dbReference type="SUPFAM" id="SSF49265">
    <property type="entry name" value="Fibronectin type III"/>
    <property type="match status" value="1"/>
</dbReference>
<dbReference type="PROSITE" id="PS50853">
    <property type="entry name" value="FN3"/>
    <property type="match status" value="1"/>
</dbReference>
<dbReference type="PROSITE" id="PS51257">
    <property type="entry name" value="PROKAR_LIPOPROTEIN"/>
    <property type="match status" value="1"/>
</dbReference>
<dbReference type="InterPro" id="IPR015919">
    <property type="entry name" value="Cadherin-like_sf"/>
</dbReference>
<accession>A0A829YHA1</accession>
<feature type="compositionally biased region" description="Low complexity" evidence="1">
    <location>
        <begin position="30"/>
        <end position="47"/>
    </location>
</feature>
<dbReference type="InterPro" id="IPR006644">
    <property type="entry name" value="Cadg"/>
</dbReference>
<dbReference type="Pfam" id="PF05345">
    <property type="entry name" value="He_PIG"/>
    <property type="match status" value="1"/>
</dbReference>
<sequence length="223" mass="22543">MRRTYFPGFFAGCLILSSVLLTGCGGGGDSSSNANNPPASGTNAAPTMSGTPGSTAVVGQAYSFQPAATDANGDSLTYTVANLPSWATFNAQTGRISGTPTAAQVGAYGNITVTASDGKANATVGPFTITVSEVANATGSASLSWTPPTQNADGSSLGNLAGYRVMYGRTSGNLDQTVNLDNPSIDRYMVENLSSGTWYFAVVAVNSTGTTSELSNTASKTIS</sequence>
<organism evidence="4 5">
    <name type="scientific">Steroidobacter agaridevorans</name>
    <dbReference type="NCBI Taxonomy" id="2695856"/>
    <lineage>
        <taxon>Bacteria</taxon>
        <taxon>Pseudomonadati</taxon>
        <taxon>Pseudomonadota</taxon>
        <taxon>Gammaproteobacteria</taxon>
        <taxon>Steroidobacterales</taxon>
        <taxon>Steroidobacteraceae</taxon>
        <taxon>Steroidobacter</taxon>
    </lineage>
</organism>
<comment type="caution">
    <text evidence="4">The sequence shown here is derived from an EMBL/GenBank/DDBJ whole genome shotgun (WGS) entry which is preliminary data.</text>
</comment>
<dbReference type="CDD" id="cd00063">
    <property type="entry name" value="FN3"/>
    <property type="match status" value="1"/>
</dbReference>
<name>A0A829YHA1_9GAMM</name>
<evidence type="ECO:0000256" key="1">
    <source>
        <dbReference type="SAM" id="MobiDB-lite"/>
    </source>
</evidence>
<dbReference type="InterPro" id="IPR003961">
    <property type="entry name" value="FN3_dom"/>
</dbReference>
<feature type="region of interest" description="Disordered" evidence="1">
    <location>
        <begin position="27"/>
        <end position="52"/>
    </location>
</feature>
<dbReference type="SMART" id="SM00736">
    <property type="entry name" value="CADG"/>
    <property type="match status" value="1"/>
</dbReference>